<dbReference type="STRING" id="1817722.A2703_01730"/>
<dbReference type="AlphaFoldDB" id="A0A1F5EW94"/>
<dbReference type="Gene3D" id="3.40.50.10320">
    <property type="entry name" value="LmbE-like"/>
    <property type="match status" value="1"/>
</dbReference>
<dbReference type="PANTHER" id="PTHR12993:SF11">
    <property type="entry name" value="N-ACETYLGLUCOSAMINYL-PHOSPHATIDYLINOSITOL DE-N-ACETYLASE"/>
    <property type="match status" value="1"/>
</dbReference>
<dbReference type="SUPFAM" id="SSF102588">
    <property type="entry name" value="LmbE-like"/>
    <property type="match status" value="1"/>
</dbReference>
<organism evidence="1 2">
    <name type="scientific">Candidatus Collierbacteria bacterium RIFCSPHIGHO2_01_FULL_50_25</name>
    <dbReference type="NCBI Taxonomy" id="1817722"/>
    <lineage>
        <taxon>Bacteria</taxon>
        <taxon>Candidatus Collieribacteriota</taxon>
    </lineage>
</organism>
<sequence>MEPVPTKRSGPAINKDCAMATVKSLSDLKDKKVLVIFPHPDDETVMTGGLIQKLLSAGAKVTVVCLTSGDQGKIHIHGRGQSLGQIRRQEFFLAVRRLGVANFEIFNFPDGKLRSVHTWRPVVGEYVSHYDLVVSYDSSGVTGHPDHIALSLYLMKLARDTKKSLLLVAPVGTIRSNLLDSRVSEFAAAPELIIRLSLKERLCKWWALTAHKSQYQSSTLLLALVASLLPQTEGFAPFDPEKKYRFKHIRFEF</sequence>
<accession>A0A1F5EW94</accession>
<evidence type="ECO:0000313" key="2">
    <source>
        <dbReference type="Proteomes" id="UP000177979"/>
    </source>
</evidence>
<dbReference type="Pfam" id="PF02585">
    <property type="entry name" value="PIG-L"/>
    <property type="match status" value="1"/>
</dbReference>
<dbReference type="GO" id="GO:0000225">
    <property type="term" value="F:N-acetylglucosaminylphosphatidylinositol deacetylase activity"/>
    <property type="evidence" value="ECO:0007669"/>
    <property type="project" value="TreeGrafter"/>
</dbReference>
<dbReference type="InterPro" id="IPR024078">
    <property type="entry name" value="LmbE-like_dom_sf"/>
</dbReference>
<gene>
    <name evidence="1" type="ORF">A2703_01730</name>
</gene>
<protein>
    <recommendedName>
        <fullName evidence="3">GlcNAc-PI de-N-acetylase</fullName>
    </recommendedName>
</protein>
<name>A0A1F5EW94_9BACT</name>
<dbReference type="InterPro" id="IPR003737">
    <property type="entry name" value="GlcNAc_PI_deacetylase-related"/>
</dbReference>
<proteinExistence type="predicted"/>
<evidence type="ECO:0000313" key="1">
    <source>
        <dbReference type="EMBL" id="OGD71673.1"/>
    </source>
</evidence>
<dbReference type="EMBL" id="MFAG01000026">
    <property type="protein sequence ID" value="OGD71673.1"/>
    <property type="molecule type" value="Genomic_DNA"/>
</dbReference>
<comment type="caution">
    <text evidence="1">The sequence shown here is derived from an EMBL/GenBank/DDBJ whole genome shotgun (WGS) entry which is preliminary data.</text>
</comment>
<dbReference type="Proteomes" id="UP000177979">
    <property type="component" value="Unassembled WGS sequence"/>
</dbReference>
<reference evidence="1 2" key="1">
    <citation type="journal article" date="2016" name="Nat. Commun.">
        <title>Thousands of microbial genomes shed light on interconnected biogeochemical processes in an aquifer system.</title>
        <authorList>
            <person name="Anantharaman K."/>
            <person name="Brown C.T."/>
            <person name="Hug L.A."/>
            <person name="Sharon I."/>
            <person name="Castelle C.J."/>
            <person name="Probst A.J."/>
            <person name="Thomas B.C."/>
            <person name="Singh A."/>
            <person name="Wilkins M.J."/>
            <person name="Karaoz U."/>
            <person name="Brodie E.L."/>
            <person name="Williams K.H."/>
            <person name="Hubbard S.S."/>
            <person name="Banfield J.F."/>
        </authorList>
    </citation>
    <scope>NUCLEOTIDE SEQUENCE [LARGE SCALE GENOMIC DNA]</scope>
</reference>
<evidence type="ECO:0008006" key="3">
    <source>
        <dbReference type="Google" id="ProtNLM"/>
    </source>
</evidence>
<dbReference type="PANTHER" id="PTHR12993">
    <property type="entry name" value="N-ACETYLGLUCOSAMINYL-PHOSPHATIDYLINOSITOL DE-N-ACETYLASE-RELATED"/>
    <property type="match status" value="1"/>
</dbReference>